<dbReference type="InterPro" id="IPR000182">
    <property type="entry name" value="GNAT_dom"/>
</dbReference>
<dbReference type="Gene3D" id="3.40.630.30">
    <property type="match status" value="1"/>
</dbReference>
<accession>B7VP52</accession>
<dbReference type="InterPro" id="IPR016181">
    <property type="entry name" value="Acyl_CoA_acyltransferase"/>
</dbReference>
<dbReference type="SUPFAM" id="SSF55729">
    <property type="entry name" value="Acyl-CoA N-acyltransferases (Nat)"/>
    <property type="match status" value="1"/>
</dbReference>
<dbReference type="Proteomes" id="UP000009100">
    <property type="component" value="Chromosome 1"/>
</dbReference>
<sequence>MAKLPFQRMEKMQKVIFRNCDESSPYWSELECLFQSEWSDFKFKDTYKDCVQLPPVIVVLRDNVVIGGLAYSHFQEPHQVRDVVWINAVYVDAQWRGQGIASELINRGVEQMPDYYQSQPSKGSTSKLYAYTNIAPLYLSLGWSIVDIESEPNHKVMSIELNR</sequence>
<dbReference type="GO" id="GO:0016747">
    <property type="term" value="F:acyltransferase activity, transferring groups other than amino-acyl groups"/>
    <property type="evidence" value="ECO:0007669"/>
    <property type="project" value="InterPro"/>
</dbReference>
<dbReference type="AlphaFoldDB" id="B7VP52"/>
<evidence type="ECO:0000313" key="3">
    <source>
        <dbReference type="Proteomes" id="UP000009100"/>
    </source>
</evidence>
<dbReference type="eggNOG" id="COG3153">
    <property type="taxonomic scope" value="Bacteria"/>
</dbReference>
<dbReference type="Pfam" id="PF00583">
    <property type="entry name" value="Acetyltransf_1"/>
    <property type="match status" value="1"/>
</dbReference>
<gene>
    <name evidence="2" type="ordered locus">VS_1616</name>
</gene>
<name>B7VP52_VIBA3</name>
<feature type="domain" description="N-acetyltransferase" evidence="1">
    <location>
        <begin position="15"/>
        <end position="162"/>
    </location>
</feature>
<dbReference type="HOGENOM" id="CLU_147461_0_0_6"/>
<dbReference type="EMBL" id="FM954972">
    <property type="protein sequence ID" value="CAV18789.1"/>
    <property type="molecule type" value="Genomic_DNA"/>
</dbReference>
<proteinExistence type="predicted"/>
<organism evidence="2 3">
    <name type="scientific">Vibrio atlanticus (strain LGP32)</name>
    <name type="common">Vibrio splendidus (strain Mel32)</name>
    <dbReference type="NCBI Taxonomy" id="575788"/>
    <lineage>
        <taxon>Bacteria</taxon>
        <taxon>Pseudomonadati</taxon>
        <taxon>Pseudomonadota</taxon>
        <taxon>Gammaproteobacteria</taxon>
        <taxon>Vibrionales</taxon>
        <taxon>Vibrionaceae</taxon>
        <taxon>Vibrio</taxon>
    </lineage>
</organism>
<dbReference type="KEGG" id="vsp:VS_1616"/>
<dbReference type="PROSITE" id="PS51186">
    <property type="entry name" value="GNAT"/>
    <property type="match status" value="1"/>
</dbReference>
<protein>
    <recommendedName>
        <fullName evidence="1">N-acetyltransferase domain-containing protein</fullName>
    </recommendedName>
</protein>
<evidence type="ECO:0000259" key="1">
    <source>
        <dbReference type="PROSITE" id="PS51186"/>
    </source>
</evidence>
<dbReference type="CDD" id="cd04301">
    <property type="entry name" value="NAT_SF"/>
    <property type="match status" value="1"/>
</dbReference>
<reference evidence="2 3" key="1">
    <citation type="submission" date="2009-02" db="EMBL/GenBank/DDBJ databases">
        <title>Vibrio splendidus str. LGP32 complete genome.</title>
        <authorList>
            <person name="Mazel D."/>
            <person name="Le Roux F."/>
        </authorList>
    </citation>
    <scope>NUCLEOTIDE SEQUENCE [LARGE SCALE GENOMIC DNA]</scope>
    <source>
        <strain evidence="2 3">LGP32</strain>
    </source>
</reference>
<dbReference type="STRING" id="575788.VS_1616"/>
<evidence type="ECO:0000313" key="2">
    <source>
        <dbReference type="EMBL" id="CAV18789.1"/>
    </source>
</evidence>